<evidence type="ECO:0000256" key="5">
    <source>
        <dbReference type="ARBA" id="ARBA00023242"/>
    </source>
</evidence>
<evidence type="ECO:0000256" key="2">
    <source>
        <dbReference type="ARBA" id="ARBA00023015"/>
    </source>
</evidence>
<keyword evidence="2" id="KW-0805">Transcription regulation</keyword>
<dbReference type="PROSITE" id="PS50863">
    <property type="entry name" value="B3"/>
    <property type="match status" value="1"/>
</dbReference>
<dbReference type="SUPFAM" id="SSF101936">
    <property type="entry name" value="DNA-binding pseudobarrel domain"/>
    <property type="match status" value="1"/>
</dbReference>
<dbReference type="EMBL" id="LWDX02054776">
    <property type="protein sequence ID" value="OEL19032.1"/>
    <property type="molecule type" value="Genomic_DNA"/>
</dbReference>
<proteinExistence type="predicted"/>
<name>A0A1E5V1K9_9POAL</name>
<evidence type="ECO:0000256" key="1">
    <source>
        <dbReference type="ARBA" id="ARBA00004123"/>
    </source>
</evidence>
<dbReference type="InterPro" id="IPR003340">
    <property type="entry name" value="B3_DNA-bd"/>
</dbReference>
<keyword evidence="3" id="KW-0238">DNA-binding</keyword>
<dbReference type="OrthoDB" id="725474at2759"/>
<evidence type="ECO:0000256" key="4">
    <source>
        <dbReference type="ARBA" id="ARBA00023163"/>
    </source>
</evidence>
<reference evidence="7 8" key="1">
    <citation type="submission" date="2016-09" db="EMBL/GenBank/DDBJ databases">
        <title>The draft genome of Dichanthelium oligosanthes: A C3 panicoid grass species.</title>
        <authorList>
            <person name="Studer A.J."/>
            <person name="Schnable J.C."/>
            <person name="Brutnell T.P."/>
        </authorList>
    </citation>
    <scope>NUCLEOTIDE SEQUENCE [LARGE SCALE GENOMIC DNA]</scope>
    <source>
        <strain evidence="8">cv. Kellogg 1175</strain>
        <tissue evidence="7">Leaf</tissue>
    </source>
</reference>
<comment type="caution">
    <text evidence="7">The sequence shown here is derived from an EMBL/GenBank/DDBJ whole genome shotgun (WGS) entry which is preliminary data.</text>
</comment>
<evidence type="ECO:0000259" key="6">
    <source>
        <dbReference type="PROSITE" id="PS50863"/>
    </source>
</evidence>
<gene>
    <name evidence="7" type="ORF">BAE44_0019948</name>
</gene>
<dbReference type="AlphaFoldDB" id="A0A1E5V1K9"/>
<evidence type="ECO:0000313" key="8">
    <source>
        <dbReference type="Proteomes" id="UP000095767"/>
    </source>
</evidence>
<protein>
    <recommendedName>
        <fullName evidence="6">TF-B3 domain-containing protein</fullName>
    </recommendedName>
</protein>
<organism evidence="7 8">
    <name type="scientific">Dichanthelium oligosanthes</name>
    <dbReference type="NCBI Taxonomy" id="888268"/>
    <lineage>
        <taxon>Eukaryota</taxon>
        <taxon>Viridiplantae</taxon>
        <taxon>Streptophyta</taxon>
        <taxon>Embryophyta</taxon>
        <taxon>Tracheophyta</taxon>
        <taxon>Spermatophyta</taxon>
        <taxon>Magnoliopsida</taxon>
        <taxon>Liliopsida</taxon>
        <taxon>Poales</taxon>
        <taxon>Poaceae</taxon>
        <taxon>PACMAD clade</taxon>
        <taxon>Panicoideae</taxon>
        <taxon>Panicodae</taxon>
        <taxon>Paniceae</taxon>
        <taxon>Dichantheliinae</taxon>
        <taxon>Dichanthelium</taxon>
    </lineage>
</organism>
<sequence length="41" mass="4642">LGRGWLELVDAHSFSMGWFLVFRHEAAGMLTLEALDTTFCL</sequence>
<evidence type="ECO:0000313" key="7">
    <source>
        <dbReference type="EMBL" id="OEL19032.1"/>
    </source>
</evidence>
<comment type="subcellular location">
    <subcellularLocation>
        <location evidence="1">Nucleus</location>
    </subcellularLocation>
</comment>
<dbReference type="Proteomes" id="UP000095767">
    <property type="component" value="Unassembled WGS sequence"/>
</dbReference>
<keyword evidence="4" id="KW-0804">Transcription</keyword>
<accession>A0A1E5V1K9</accession>
<dbReference type="GO" id="GO:0003677">
    <property type="term" value="F:DNA binding"/>
    <property type="evidence" value="ECO:0007669"/>
    <property type="project" value="UniProtKB-KW"/>
</dbReference>
<feature type="non-terminal residue" evidence="7">
    <location>
        <position position="1"/>
    </location>
</feature>
<feature type="domain" description="TF-B3" evidence="6">
    <location>
        <begin position="1"/>
        <end position="38"/>
    </location>
</feature>
<keyword evidence="8" id="KW-1185">Reference proteome</keyword>
<keyword evidence="5" id="KW-0539">Nucleus</keyword>
<evidence type="ECO:0000256" key="3">
    <source>
        <dbReference type="ARBA" id="ARBA00023125"/>
    </source>
</evidence>
<dbReference type="GO" id="GO:0005634">
    <property type="term" value="C:nucleus"/>
    <property type="evidence" value="ECO:0007669"/>
    <property type="project" value="UniProtKB-SubCell"/>
</dbReference>
<dbReference type="InterPro" id="IPR015300">
    <property type="entry name" value="DNA-bd_pseudobarrel_sf"/>
</dbReference>